<feature type="transmembrane region" description="Helical" evidence="2">
    <location>
        <begin position="60"/>
        <end position="84"/>
    </location>
</feature>
<keyword evidence="2" id="KW-0472">Membrane</keyword>
<evidence type="ECO:0000256" key="1">
    <source>
        <dbReference type="SAM" id="MobiDB-lite"/>
    </source>
</evidence>
<proteinExistence type="predicted"/>
<comment type="caution">
    <text evidence="3">The sequence shown here is derived from an EMBL/GenBank/DDBJ whole genome shotgun (WGS) entry which is preliminary data.</text>
</comment>
<dbReference type="InterPro" id="IPR046368">
    <property type="entry name" value="Tag1"/>
</dbReference>
<sequence>MSTTSNERLTEKQAKKSDENLPYSPEEVEYQDEKDLDPFGEEEYGHHVEKRVRFYQTRRFWIRCIAILIVVLAILIPLIIFVILPKLVQTIVNHSTMSLSQLNMTEPTETGMKVSLIGGIDNAGIFPATIDFPEPIVVSWNGKQLGQMTMSSVNAKGGKAEIVDATAFSIIDKEAFATFAKDMLTIKDFTWSLSSTVVVHAVGQTIKDVKLNKELKMLGMNGFDNVAIDSFTMPGDAPDNKGAYVRLVTSMNNASPIGMTLGTLVLDMFYEGTLLGQVKATNAALVGASSSPLILEGTLFRQTNQADLDKVSTLMSNFLAGKVTMTSAKGVSVKPDGVNDISWLSNSLLSLTMKVPLVSPTALNVIRDIQIHDMGMNFNPATPYAPIASSNLVTAGFKLPFNITVGMLNVSNVMSIVYKDKVITDISAAVWNQAQSDVPGGKIVFSLPPTPLVVKEDAKEAFNDFVADLTVNPEQVFIVQGFASAVSTTPVGTVALEGIPFKSEVTMKGLDFNSINAAVTNVVVIGGTSDHIIMNQTVNLPNPSSLSVSGGSVTLTVFDKETDQFLGELVIPELKIVPGDNPTATQFLFHPTNETLRDQFLSEYLTGASFPLKVVGSKESTPLVELQTAMSRVTLASTAPGLTPVQLLVTSGTAESNVNTLLGSRQTTTVVNMINPLATDLFIGGQDTEVWWKSNFFGMINAEYSQIVPAKSSAMTPTLVLQHPSGFEFGMFLMSQFIPTYPLSALGGAMVPFDLVALMKVRVGGVNGYPATINYKQRQEILTKMSLSF</sequence>
<name>A0A9P6FUY8_9FUNG</name>
<dbReference type="InterPro" id="IPR022185">
    <property type="entry name" value="DUF3712"/>
</dbReference>
<evidence type="ECO:0000313" key="4">
    <source>
        <dbReference type="Proteomes" id="UP000780801"/>
    </source>
</evidence>
<dbReference type="AlphaFoldDB" id="A0A9P6FUY8"/>
<keyword evidence="2" id="KW-1133">Transmembrane helix</keyword>
<dbReference type="PANTHER" id="PTHR35895:SF1">
    <property type="entry name" value="LIPID-BINDING SERUM GLYCOPROTEIN C-TERMINAL DOMAIN-CONTAINING PROTEIN"/>
    <property type="match status" value="1"/>
</dbReference>
<accession>A0A9P6FUY8</accession>
<reference evidence="3" key="1">
    <citation type="journal article" date="2020" name="Fungal Divers.">
        <title>Resolving the Mortierellaceae phylogeny through synthesis of multi-gene phylogenetics and phylogenomics.</title>
        <authorList>
            <person name="Vandepol N."/>
            <person name="Liber J."/>
            <person name="Desiro A."/>
            <person name="Na H."/>
            <person name="Kennedy M."/>
            <person name="Barry K."/>
            <person name="Grigoriev I.V."/>
            <person name="Miller A.N."/>
            <person name="O'Donnell K."/>
            <person name="Stajich J.E."/>
            <person name="Bonito G."/>
        </authorList>
    </citation>
    <scope>NUCLEOTIDE SEQUENCE</scope>
    <source>
        <strain evidence="3">KOD1015</strain>
    </source>
</reference>
<evidence type="ECO:0000256" key="2">
    <source>
        <dbReference type="SAM" id="Phobius"/>
    </source>
</evidence>
<dbReference type="Proteomes" id="UP000780801">
    <property type="component" value="Unassembled WGS sequence"/>
</dbReference>
<feature type="compositionally biased region" description="Basic and acidic residues" evidence="1">
    <location>
        <begin position="8"/>
        <end position="19"/>
    </location>
</feature>
<dbReference type="OrthoDB" id="10039566at2759"/>
<evidence type="ECO:0000313" key="3">
    <source>
        <dbReference type="EMBL" id="KAF9581671.1"/>
    </source>
</evidence>
<keyword evidence="4" id="KW-1185">Reference proteome</keyword>
<feature type="region of interest" description="Disordered" evidence="1">
    <location>
        <begin position="1"/>
        <end position="32"/>
    </location>
</feature>
<gene>
    <name evidence="3" type="ORF">BGW38_001225</name>
</gene>
<dbReference type="Pfam" id="PF12505">
    <property type="entry name" value="DUF3712"/>
    <property type="match status" value="2"/>
</dbReference>
<keyword evidence="2" id="KW-0812">Transmembrane</keyword>
<organism evidence="3 4">
    <name type="scientific">Lunasporangiospora selenospora</name>
    <dbReference type="NCBI Taxonomy" id="979761"/>
    <lineage>
        <taxon>Eukaryota</taxon>
        <taxon>Fungi</taxon>
        <taxon>Fungi incertae sedis</taxon>
        <taxon>Mucoromycota</taxon>
        <taxon>Mortierellomycotina</taxon>
        <taxon>Mortierellomycetes</taxon>
        <taxon>Mortierellales</taxon>
        <taxon>Mortierellaceae</taxon>
        <taxon>Lunasporangiospora</taxon>
    </lineage>
</organism>
<protein>
    <submittedName>
        <fullName evidence="3">Uncharacterized protein</fullName>
    </submittedName>
</protein>
<dbReference type="PANTHER" id="PTHR35895">
    <property type="entry name" value="CHROMOSOME 16, WHOLE GENOME SHOTGUN SEQUENCE"/>
    <property type="match status" value="1"/>
</dbReference>
<dbReference type="GO" id="GO:0000329">
    <property type="term" value="C:fungal-type vacuole membrane"/>
    <property type="evidence" value="ECO:0007669"/>
    <property type="project" value="InterPro"/>
</dbReference>
<dbReference type="EMBL" id="JAABOA010001375">
    <property type="protein sequence ID" value="KAF9581671.1"/>
    <property type="molecule type" value="Genomic_DNA"/>
</dbReference>